<dbReference type="EMBL" id="CP028475">
    <property type="protein sequence ID" value="AVW93427.1"/>
    <property type="molecule type" value="Genomic_DNA"/>
</dbReference>
<dbReference type="Proteomes" id="UP000241447">
    <property type="component" value="Chromosome"/>
</dbReference>
<protein>
    <submittedName>
        <fullName evidence="3">Cupin</fullName>
    </submittedName>
</protein>
<evidence type="ECO:0000259" key="2">
    <source>
        <dbReference type="Pfam" id="PF07883"/>
    </source>
</evidence>
<dbReference type="RefSeq" id="WP_107722676.1">
    <property type="nucleotide sequence ID" value="NZ_CP028475.1"/>
</dbReference>
<dbReference type="PANTHER" id="PTHR35848:SF9">
    <property type="entry name" value="SLL1358 PROTEIN"/>
    <property type="match status" value="1"/>
</dbReference>
<evidence type="ECO:0000313" key="3">
    <source>
        <dbReference type="EMBL" id="AVW93427.1"/>
    </source>
</evidence>
<feature type="domain" description="Cupin type-2" evidence="2">
    <location>
        <begin position="39"/>
        <end position="110"/>
    </location>
</feature>
<name>A0A2R4M8K6_9RHOB</name>
<dbReference type="InterPro" id="IPR014710">
    <property type="entry name" value="RmlC-like_jellyroll"/>
</dbReference>
<dbReference type="InterPro" id="IPR011051">
    <property type="entry name" value="RmlC_Cupin_sf"/>
</dbReference>
<keyword evidence="1" id="KW-0479">Metal-binding</keyword>
<dbReference type="Pfam" id="PF07883">
    <property type="entry name" value="Cupin_2"/>
    <property type="match status" value="1"/>
</dbReference>
<dbReference type="OrthoDB" id="5290459at2"/>
<dbReference type="SUPFAM" id="SSF51182">
    <property type="entry name" value="RmlC-like cupins"/>
    <property type="match status" value="1"/>
</dbReference>
<proteinExistence type="predicted"/>
<dbReference type="AlphaFoldDB" id="A0A2R4M8K6"/>
<dbReference type="GO" id="GO:0046872">
    <property type="term" value="F:metal ion binding"/>
    <property type="evidence" value="ECO:0007669"/>
    <property type="project" value="UniProtKB-KW"/>
</dbReference>
<dbReference type="InterPro" id="IPR051610">
    <property type="entry name" value="GPI/OXD"/>
</dbReference>
<evidence type="ECO:0000313" key="4">
    <source>
        <dbReference type="Proteomes" id="UP000241447"/>
    </source>
</evidence>
<evidence type="ECO:0000256" key="1">
    <source>
        <dbReference type="ARBA" id="ARBA00022723"/>
    </source>
</evidence>
<reference evidence="3 4" key="1">
    <citation type="submission" date="2018-03" db="EMBL/GenBank/DDBJ databases">
        <title>The Complete Genome of Celeribacter baekdonensis strain LH4, a Thiosulfate-Oxidizing Alphaproteobacterium Isolated from Gulf of Mexico Continental Slope Sediments.</title>
        <authorList>
            <person name="Flood B.E."/>
            <person name="Bailey J.V."/>
            <person name="Leprich D."/>
        </authorList>
    </citation>
    <scope>NUCLEOTIDE SEQUENCE [LARGE SCALE GENOMIC DNA]</scope>
    <source>
        <strain evidence="3 4">LH4</strain>
    </source>
</reference>
<sequence length="158" mass="17139">MPKFTPDSALKDSGTSSCGPYDALLFSDSGGLTQFGAFLEILPPGSASSIKHWHQTEDEMVFVVTGEVQVSEGAETYVLRTGEGATFKAGVRKGHCLTNVSDQDARYLVIGTRSTGDTVTYPDHDRILTYTRDPGASKVKTRRYTTLDGQPAHSPYED</sequence>
<dbReference type="CDD" id="cd02224">
    <property type="entry name" value="cupin_SPO2919-like"/>
    <property type="match status" value="1"/>
</dbReference>
<gene>
    <name evidence="3" type="ORF">DA792_11655</name>
</gene>
<dbReference type="InterPro" id="IPR013096">
    <property type="entry name" value="Cupin_2"/>
</dbReference>
<organism evidence="3 4">
    <name type="scientific">Celeribacter baekdonensis</name>
    <dbReference type="NCBI Taxonomy" id="875171"/>
    <lineage>
        <taxon>Bacteria</taxon>
        <taxon>Pseudomonadati</taxon>
        <taxon>Pseudomonadota</taxon>
        <taxon>Alphaproteobacteria</taxon>
        <taxon>Rhodobacterales</taxon>
        <taxon>Roseobacteraceae</taxon>
        <taxon>Celeribacter</taxon>
    </lineage>
</organism>
<dbReference type="Gene3D" id="2.60.120.10">
    <property type="entry name" value="Jelly Rolls"/>
    <property type="match status" value="1"/>
</dbReference>
<dbReference type="PANTHER" id="PTHR35848">
    <property type="entry name" value="OXALATE-BINDING PROTEIN"/>
    <property type="match status" value="1"/>
</dbReference>
<accession>A0A2R4M8K6</accession>
<dbReference type="KEGG" id="cbak:DA792_11655"/>